<evidence type="ECO:0008006" key="4">
    <source>
        <dbReference type="Google" id="ProtNLM"/>
    </source>
</evidence>
<keyword evidence="3" id="KW-1185">Reference proteome</keyword>
<feature type="region of interest" description="Disordered" evidence="1">
    <location>
        <begin position="1"/>
        <end position="22"/>
    </location>
</feature>
<name>A0A835XU51_9CHLO</name>
<dbReference type="EMBL" id="JAEHOE010000070">
    <property type="protein sequence ID" value="KAG2489727.1"/>
    <property type="molecule type" value="Genomic_DNA"/>
</dbReference>
<dbReference type="AlphaFoldDB" id="A0A835XU51"/>
<evidence type="ECO:0000313" key="2">
    <source>
        <dbReference type="EMBL" id="KAG2489727.1"/>
    </source>
</evidence>
<organism evidence="2 3">
    <name type="scientific">Edaphochlamys debaryana</name>
    <dbReference type="NCBI Taxonomy" id="47281"/>
    <lineage>
        <taxon>Eukaryota</taxon>
        <taxon>Viridiplantae</taxon>
        <taxon>Chlorophyta</taxon>
        <taxon>core chlorophytes</taxon>
        <taxon>Chlorophyceae</taxon>
        <taxon>CS clade</taxon>
        <taxon>Chlamydomonadales</taxon>
        <taxon>Chlamydomonadales incertae sedis</taxon>
        <taxon>Edaphochlamys</taxon>
    </lineage>
</organism>
<evidence type="ECO:0000256" key="1">
    <source>
        <dbReference type="SAM" id="MobiDB-lite"/>
    </source>
</evidence>
<dbReference type="GO" id="GO:0005737">
    <property type="term" value="C:cytoplasm"/>
    <property type="evidence" value="ECO:0007669"/>
    <property type="project" value="TreeGrafter"/>
</dbReference>
<dbReference type="PANTHER" id="PTHR28110">
    <property type="entry name" value="TRANSMEMBRANE PROTEIN"/>
    <property type="match status" value="1"/>
</dbReference>
<accession>A0A835XU51</accession>
<gene>
    <name evidence="2" type="ORF">HYH03_011834</name>
</gene>
<dbReference type="OrthoDB" id="4347at2759"/>
<comment type="caution">
    <text evidence="2">The sequence shown here is derived from an EMBL/GenBank/DDBJ whole genome shotgun (WGS) entry which is preliminary data.</text>
</comment>
<dbReference type="InterPro" id="IPR055323">
    <property type="entry name" value="C57A10.07/YOR238W"/>
</dbReference>
<dbReference type="PANTHER" id="PTHR28110:SF1">
    <property type="entry name" value="TRANSMEMBRANE PROTEIN"/>
    <property type="match status" value="1"/>
</dbReference>
<dbReference type="Proteomes" id="UP000612055">
    <property type="component" value="Unassembled WGS sequence"/>
</dbReference>
<proteinExistence type="predicted"/>
<reference evidence="2" key="1">
    <citation type="journal article" date="2020" name="bioRxiv">
        <title>Comparative genomics of Chlamydomonas.</title>
        <authorList>
            <person name="Craig R.J."/>
            <person name="Hasan A.R."/>
            <person name="Ness R.W."/>
            <person name="Keightley P.D."/>
        </authorList>
    </citation>
    <scope>NUCLEOTIDE SEQUENCE</scope>
    <source>
        <strain evidence="2">CCAP 11/70</strain>
    </source>
</reference>
<evidence type="ECO:0000313" key="3">
    <source>
        <dbReference type="Proteomes" id="UP000612055"/>
    </source>
</evidence>
<protein>
    <recommendedName>
        <fullName evidence="4">DUF218 domain-containing protein</fullName>
    </recommendedName>
</protein>
<sequence>MLPVYAGQENVHSRHGRVTGHSSGDKNIEFYAPVQHRITPTQRKWIRLAVRATLVLALLTPIGYYFRGRESPQSAALKKNRRLLEEQAKTFIPAASLKNLVLVAGHAVYTGVDYAEANKESSWFLEEYQRVPGEAQSFLDHIRLGIEEAALDPDALLLFSGGQTRRAAGPRSEGMSYWVAAEAAGWYSHPEVRNRTFTEEHARDSFENLLFSLCRFYELSGHYPETITVVSYTLKEARFRTLHRQAVRWPAEYFRFVGTPVPPEAKGAKVGLSKGGQPRALAGAQLG</sequence>